<evidence type="ECO:0000256" key="6">
    <source>
        <dbReference type="SAM" id="MobiDB-lite"/>
    </source>
</evidence>
<dbReference type="GO" id="GO:0016020">
    <property type="term" value="C:membrane"/>
    <property type="evidence" value="ECO:0007669"/>
    <property type="project" value="UniProtKB-SubCell"/>
</dbReference>
<keyword evidence="9" id="KW-1185">Reference proteome</keyword>
<evidence type="ECO:0000256" key="7">
    <source>
        <dbReference type="SAM" id="Phobius"/>
    </source>
</evidence>
<dbReference type="Gene3D" id="1.20.1250.20">
    <property type="entry name" value="MFS general substrate transporter like domains"/>
    <property type="match status" value="1"/>
</dbReference>
<reference evidence="8" key="1">
    <citation type="submission" date="2023-06" db="EMBL/GenBank/DDBJ databases">
        <title>Genome-scale phylogeny and comparative genomics of the fungal order Sordariales.</title>
        <authorList>
            <consortium name="Lawrence Berkeley National Laboratory"/>
            <person name="Hensen N."/>
            <person name="Bonometti L."/>
            <person name="Westerberg I."/>
            <person name="Brannstrom I.O."/>
            <person name="Guillou S."/>
            <person name="Cros-Aarteil S."/>
            <person name="Calhoun S."/>
            <person name="Haridas S."/>
            <person name="Kuo A."/>
            <person name="Mondo S."/>
            <person name="Pangilinan J."/>
            <person name="Riley R."/>
            <person name="LaButti K."/>
            <person name="Andreopoulos B."/>
            <person name="Lipzen A."/>
            <person name="Chen C."/>
            <person name="Yanf M."/>
            <person name="Daum C."/>
            <person name="Ng V."/>
            <person name="Clum A."/>
            <person name="Steindorff A."/>
            <person name="Ohm R."/>
            <person name="Martin F."/>
            <person name="Silar P."/>
            <person name="Natvig D."/>
            <person name="Lalanne C."/>
            <person name="Gautier V."/>
            <person name="Ament-velasquez S.L."/>
            <person name="Kruys A."/>
            <person name="Hutchinson M.I."/>
            <person name="Powell A.J."/>
            <person name="Barry K."/>
            <person name="Miller A.N."/>
            <person name="Grigoriev I.V."/>
            <person name="Debuchy R."/>
            <person name="Gladieux P."/>
            <person name="Thoren M.H."/>
            <person name="Johannesson H."/>
        </authorList>
    </citation>
    <scope>NUCLEOTIDE SEQUENCE</scope>
    <source>
        <strain evidence="8">SMH3187-1</strain>
    </source>
</reference>
<dbReference type="EMBL" id="JAUKUD010000003">
    <property type="protein sequence ID" value="KAK0750632.1"/>
    <property type="molecule type" value="Genomic_DNA"/>
</dbReference>
<evidence type="ECO:0000313" key="8">
    <source>
        <dbReference type="EMBL" id="KAK0750632.1"/>
    </source>
</evidence>
<evidence type="ECO:0000313" key="9">
    <source>
        <dbReference type="Proteomes" id="UP001172155"/>
    </source>
</evidence>
<keyword evidence="3 7" id="KW-0812">Transmembrane</keyword>
<dbReference type="SUPFAM" id="SSF103473">
    <property type="entry name" value="MFS general substrate transporter"/>
    <property type="match status" value="1"/>
</dbReference>
<protein>
    <submittedName>
        <fullName evidence="8">Uncharacterized protein</fullName>
    </submittedName>
</protein>
<dbReference type="GO" id="GO:0022857">
    <property type="term" value="F:transmembrane transporter activity"/>
    <property type="evidence" value="ECO:0007669"/>
    <property type="project" value="InterPro"/>
</dbReference>
<feature type="region of interest" description="Disordered" evidence="6">
    <location>
        <begin position="96"/>
        <end position="117"/>
    </location>
</feature>
<feature type="transmembrane region" description="Helical" evidence="7">
    <location>
        <begin position="678"/>
        <end position="699"/>
    </location>
</feature>
<feature type="transmembrane region" description="Helical" evidence="7">
    <location>
        <begin position="492"/>
        <end position="513"/>
    </location>
</feature>
<proteinExistence type="inferred from homology"/>
<accession>A0AA40K9Q4</accession>
<dbReference type="InterPro" id="IPR000109">
    <property type="entry name" value="POT_fam"/>
</dbReference>
<evidence type="ECO:0000256" key="1">
    <source>
        <dbReference type="ARBA" id="ARBA00004141"/>
    </source>
</evidence>
<comment type="subcellular location">
    <subcellularLocation>
        <location evidence="1">Membrane</location>
        <topology evidence="1">Multi-pass membrane protein</topology>
    </subcellularLocation>
</comment>
<feature type="transmembrane region" description="Helical" evidence="7">
    <location>
        <begin position="414"/>
        <end position="442"/>
    </location>
</feature>
<dbReference type="Pfam" id="PF00854">
    <property type="entry name" value="PTR2"/>
    <property type="match status" value="2"/>
</dbReference>
<organism evidence="8 9">
    <name type="scientific">Schizothecium vesticola</name>
    <dbReference type="NCBI Taxonomy" id="314040"/>
    <lineage>
        <taxon>Eukaryota</taxon>
        <taxon>Fungi</taxon>
        <taxon>Dikarya</taxon>
        <taxon>Ascomycota</taxon>
        <taxon>Pezizomycotina</taxon>
        <taxon>Sordariomycetes</taxon>
        <taxon>Sordariomycetidae</taxon>
        <taxon>Sordariales</taxon>
        <taxon>Schizotheciaceae</taxon>
        <taxon>Schizothecium</taxon>
    </lineage>
</organism>
<feature type="transmembrane region" description="Helical" evidence="7">
    <location>
        <begin position="276"/>
        <end position="292"/>
    </location>
</feature>
<feature type="transmembrane region" description="Helical" evidence="7">
    <location>
        <begin position="533"/>
        <end position="551"/>
    </location>
</feature>
<feature type="transmembrane region" description="Helical" evidence="7">
    <location>
        <begin position="388"/>
        <end position="408"/>
    </location>
</feature>
<dbReference type="PANTHER" id="PTHR11654">
    <property type="entry name" value="OLIGOPEPTIDE TRANSPORTER-RELATED"/>
    <property type="match status" value="1"/>
</dbReference>
<feature type="transmembrane region" description="Helical" evidence="7">
    <location>
        <begin position="613"/>
        <end position="637"/>
    </location>
</feature>
<comment type="caution">
    <text evidence="8">The sequence shown here is derived from an EMBL/GenBank/DDBJ whole genome shotgun (WGS) entry which is preliminary data.</text>
</comment>
<sequence length="747" mass="80822">MPCSCGFSTCWAVAALQDAIHPQDLTLEDYSISSQAPLENLKGSSARRLWPWDATIAPIIPTRERLKLNSISYLCACPRFQDISWLDPPSIPDLSLPSPSLHRPARPTTTTQTDAESQWVGAFSRPCPWPRCLSSNLPPSRAADTSTAVSTALSPVGQIRASHDGAAPLPSYPADKELRDVDLYPETFHGLVLPTEEEKSTLRRVAGKMPAACYYLCAVEFAERASYYGCQQVYKNFIRGPLPPDGPGTGASAPGSQYPAGALGRGSVTATAMTEAFKFLAYALPIFFGWLADTKYGRFKMICWGVAICGVAHIIMIIAALPPVLQSGNAIGPFALSLYMLSIGAAQFKPNISPTLMDQSPHKVAHVVEQNGERVIIDPEESINSVMLWFYLLINVGACFGIPTTYLAKIVGYWAAYLIPTILYLLLPPFSGTSTLVLGAAIKHGGVRSIGRAGFWNAAKPSVRAAAGSTKAYGYDDQFVEDVRRTFQACGIFLFLPIFNINDGGLGAAANALTVGMQTNGLPNDLLDNLNSVSIVIMVPIMNHIIYPMLLRFGIKIGPITRMTFGFAMCTIGSIGFSVLQHYVYKTSPCGYNATTCAEILPEGENALSSISYSWYALPIVITAISEIFVNVTAYGIAYTRSPKNMKGLVSSINLFMTAISAAIGLATAPAIQDPYLVWAFAGPTIAGAVLTVAFYFTFRHIDHEEFVINTDFADMKRDSDRESDVEQVSEKKVLANEAPKLDVKSG</sequence>
<feature type="region of interest" description="Disordered" evidence="6">
    <location>
        <begin position="720"/>
        <end position="747"/>
    </location>
</feature>
<keyword evidence="4 7" id="KW-1133">Transmembrane helix</keyword>
<feature type="transmembrane region" description="Helical" evidence="7">
    <location>
        <begin position="304"/>
        <end position="324"/>
    </location>
</feature>
<evidence type="ECO:0000256" key="4">
    <source>
        <dbReference type="ARBA" id="ARBA00022989"/>
    </source>
</evidence>
<feature type="compositionally biased region" description="Polar residues" evidence="6">
    <location>
        <begin position="107"/>
        <end position="116"/>
    </location>
</feature>
<gene>
    <name evidence="8" type="ORF">B0T18DRAFT_409304</name>
</gene>
<comment type="similarity">
    <text evidence="2">Belongs to the major facilitator superfamily. Proton-dependent oligopeptide transporter (POT/PTR) (TC 2.A.17) family.</text>
</comment>
<keyword evidence="5 7" id="KW-0472">Membrane</keyword>
<evidence type="ECO:0000256" key="5">
    <source>
        <dbReference type="ARBA" id="ARBA00023136"/>
    </source>
</evidence>
<dbReference type="Proteomes" id="UP001172155">
    <property type="component" value="Unassembled WGS sequence"/>
</dbReference>
<name>A0AA40K9Q4_9PEZI</name>
<feature type="transmembrane region" description="Helical" evidence="7">
    <location>
        <begin position="649"/>
        <end position="672"/>
    </location>
</feature>
<dbReference type="AlphaFoldDB" id="A0AA40K9Q4"/>
<dbReference type="InterPro" id="IPR036259">
    <property type="entry name" value="MFS_trans_sf"/>
</dbReference>
<evidence type="ECO:0000256" key="3">
    <source>
        <dbReference type="ARBA" id="ARBA00022692"/>
    </source>
</evidence>
<feature type="transmembrane region" description="Helical" evidence="7">
    <location>
        <begin position="563"/>
        <end position="584"/>
    </location>
</feature>
<evidence type="ECO:0000256" key="2">
    <source>
        <dbReference type="ARBA" id="ARBA00005982"/>
    </source>
</evidence>
<feature type="transmembrane region" description="Helical" evidence="7">
    <location>
        <begin position="330"/>
        <end position="348"/>
    </location>
</feature>